<dbReference type="InterPro" id="IPR011050">
    <property type="entry name" value="Pectin_lyase_fold/virulence"/>
</dbReference>
<comment type="caution">
    <text evidence="2">The sequence shown here is derived from an EMBL/GenBank/DDBJ whole genome shotgun (WGS) entry which is preliminary data.</text>
</comment>
<protein>
    <submittedName>
        <fullName evidence="2">CSLREA domain-containing protein</fullName>
    </submittedName>
</protein>
<dbReference type="PANTHER" id="PTHR19862:SF14">
    <property type="entry name" value="WD REPEAT-CONTAINING PROTEIN 48"/>
    <property type="match status" value="1"/>
</dbReference>
<evidence type="ECO:0000313" key="2">
    <source>
        <dbReference type="EMBL" id="TCS91980.1"/>
    </source>
</evidence>
<dbReference type="Proteomes" id="UP000294599">
    <property type="component" value="Unassembled WGS sequence"/>
</dbReference>
<dbReference type="EMBL" id="SMAF01000042">
    <property type="protein sequence ID" value="TCS91980.1"/>
    <property type="molecule type" value="Genomic_DNA"/>
</dbReference>
<dbReference type="OrthoDB" id="6193937at2"/>
<dbReference type="PANTHER" id="PTHR19862">
    <property type="entry name" value="WD REPEAT-CONTAINING PROTEIN 48"/>
    <property type="match status" value="1"/>
</dbReference>
<accession>A0A4R3L0P2</accession>
<feature type="chain" id="PRO_5030099214" evidence="1">
    <location>
        <begin position="20"/>
        <end position="558"/>
    </location>
</feature>
<dbReference type="Gene3D" id="2.160.20.10">
    <property type="entry name" value="Single-stranded right-handed beta-helix, Pectin lyase-like"/>
    <property type="match status" value="1"/>
</dbReference>
<dbReference type="SUPFAM" id="SSF51126">
    <property type="entry name" value="Pectin lyase-like"/>
    <property type="match status" value="1"/>
</dbReference>
<name>A0A4R3L0P2_9GAMM</name>
<dbReference type="RefSeq" id="WP_123522929.1">
    <property type="nucleotide sequence ID" value="NZ_JBHLWF010000067.1"/>
</dbReference>
<keyword evidence="1" id="KW-0732">Signal</keyword>
<organism evidence="2 3">
    <name type="scientific">Pseudofulvimonas gallinarii</name>
    <dbReference type="NCBI Taxonomy" id="634155"/>
    <lineage>
        <taxon>Bacteria</taxon>
        <taxon>Pseudomonadati</taxon>
        <taxon>Pseudomonadota</taxon>
        <taxon>Gammaproteobacteria</taxon>
        <taxon>Lysobacterales</taxon>
        <taxon>Rhodanobacteraceae</taxon>
        <taxon>Pseudofulvimonas</taxon>
    </lineage>
</organism>
<dbReference type="InterPro" id="IPR051246">
    <property type="entry name" value="WDR48"/>
</dbReference>
<gene>
    <name evidence="2" type="ORF">EDC25_1424</name>
</gene>
<sequence length="558" mass="58584">MKHALLFPVLALITPLACAADITVTTLDDSLADDGVCSLREAMNNARNNNAVHPDCVGGGLVGMDSIGFAGDLFEGEVATIHLDTAAGPLIAGGGALRIAPPDNRRVRLVSDGTSRLMLVQMENRPLQISRLDMENGFTENDGGAMLIQSGATVTLNDCGFDHNTALGSGGAIGFDTAGQVTLRSYGSRFHGNTAGADGGAIGTVMESRIDLDIRDSLFSSNISEDRGGAIAMVTAVAPLSVHHSHEIRSSVFEYNAGFWGGAVHVASGQNTSNSFELLVEDSRFHSNVSNATDIFGRGGAISAIGAWRHHNATVTLRRNSFHANSDSGIAMGYKAGAVFIEYAHAYVENNLFSRNWAGHGAGALAIVAPSDFENEPDSPRIVRVVFNSFYENNLGMGGGLGRAWDMLIRYSDAQPMDAVVAGNLFQSSPAMDYEAQWACVVETQTGTPAGLSLARYNVSNREECAVGNGSLAMDPGVELVSEANGSHQLALRPAPDSPALDLVPVDACMDALGTLLQDDMTGAPRPADGNGDGFADCDAGAFEQQPVSDTIFHDGFE</sequence>
<evidence type="ECO:0000313" key="3">
    <source>
        <dbReference type="Proteomes" id="UP000294599"/>
    </source>
</evidence>
<proteinExistence type="predicted"/>
<dbReference type="InterPro" id="IPR012334">
    <property type="entry name" value="Pectin_lyas_fold"/>
</dbReference>
<keyword evidence="3" id="KW-1185">Reference proteome</keyword>
<evidence type="ECO:0000256" key="1">
    <source>
        <dbReference type="SAM" id="SignalP"/>
    </source>
</evidence>
<feature type="signal peptide" evidence="1">
    <location>
        <begin position="1"/>
        <end position="19"/>
    </location>
</feature>
<dbReference type="AlphaFoldDB" id="A0A4R3L0P2"/>
<reference evidence="2 3" key="1">
    <citation type="submission" date="2019-03" db="EMBL/GenBank/DDBJ databases">
        <title>Genomic Encyclopedia of Type Strains, Phase IV (KMG-IV): sequencing the most valuable type-strain genomes for metagenomic binning, comparative biology and taxonomic classification.</title>
        <authorList>
            <person name="Goeker M."/>
        </authorList>
    </citation>
    <scope>NUCLEOTIDE SEQUENCE [LARGE SCALE GENOMIC DNA]</scope>
    <source>
        <strain evidence="2 3">DSM 21944</strain>
    </source>
</reference>
<dbReference type="GO" id="GO:0000724">
    <property type="term" value="P:double-strand break repair via homologous recombination"/>
    <property type="evidence" value="ECO:0007669"/>
    <property type="project" value="TreeGrafter"/>
</dbReference>
<dbReference type="GO" id="GO:0043130">
    <property type="term" value="F:ubiquitin binding"/>
    <property type="evidence" value="ECO:0007669"/>
    <property type="project" value="TreeGrafter"/>
</dbReference>